<dbReference type="VEuPathDB" id="MicrosporidiaDB:M153_5940001963"/>
<evidence type="ECO:0000313" key="1">
    <source>
        <dbReference type="EMBL" id="KRH93749.1"/>
    </source>
</evidence>
<dbReference type="EMBL" id="LGUB01000228">
    <property type="protein sequence ID" value="KRH93749.1"/>
    <property type="molecule type" value="Genomic_DNA"/>
</dbReference>
<protein>
    <submittedName>
        <fullName evidence="1">Uncharacterized protein</fullName>
    </submittedName>
</protein>
<dbReference type="AlphaFoldDB" id="A0A0R0M0S2"/>
<accession>A0A0R0M0S2</accession>
<organism evidence="1 2">
    <name type="scientific">Pseudoloma neurophilia</name>
    <dbReference type="NCBI Taxonomy" id="146866"/>
    <lineage>
        <taxon>Eukaryota</taxon>
        <taxon>Fungi</taxon>
        <taxon>Fungi incertae sedis</taxon>
        <taxon>Microsporidia</taxon>
        <taxon>Pseudoloma</taxon>
    </lineage>
</organism>
<gene>
    <name evidence="1" type="ORF">M153_5940001963</name>
</gene>
<evidence type="ECO:0000313" key="2">
    <source>
        <dbReference type="Proteomes" id="UP000051530"/>
    </source>
</evidence>
<dbReference type="Proteomes" id="UP000051530">
    <property type="component" value="Unassembled WGS sequence"/>
</dbReference>
<proteinExistence type="predicted"/>
<reference evidence="1 2" key="1">
    <citation type="submission" date="2015-07" db="EMBL/GenBank/DDBJ databases">
        <title>The genome of Pseudoloma neurophilia, a relevant intracellular parasite of the zebrafish.</title>
        <authorList>
            <person name="Ndikumana S."/>
            <person name="Pelin A."/>
            <person name="Sanders J."/>
            <person name="Corradi N."/>
        </authorList>
    </citation>
    <scope>NUCLEOTIDE SEQUENCE [LARGE SCALE GENOMIC DNA]</scope>
    <source>
        <strain evidence="1 2">MK1</strain>
    </source>
</reference>
<name>A0A0R0M0S2_9MICR</name>
<sequence>MNLFLFEFVFQKSIMTTFDCLSKELKLKMSFYSTGCFPVTYKQCHTS</sequence>
<keyword evidence="2" id="KW-1185">Reference proteome</keyword>
<comment type="caution">
    <text evidence="1">The sequence shown here is derived from an EMBL/GenBank/DDBJ whole genome shotgun (WGS) entry which is preliminary data.</text>
</comment>